<dbReference type="Gene3D" id="3.40.50.1820">
    <property type="entry name" value="alpha/beta hydrolase"/>
    <property type="match status" value="1"/>
</dbReference>
<dbReference type="STRING" id="1884261.A0A5C3QLA3"/>
<dbReference type="Proteomes" id="UP000305067">
    <property type="component" value="Unassembled WGS sequence"/>
</dbReference>
<dbReference type="GO" id="GO:0097176">
    <property type="term" value="P:epoxide metabolic process"/>
    <property type="evidence" value="ECO:0007669"/>
    <property type="project" value="TreeGrafter"/>
</dbReference>
<evidence type="ECO:0000256" key="2">
    <source>
        <dbReference type="ARBA" id="ARBA00022801"/>
    </source>
</evidence>
<comment type="similarity">
    <text evidence="1">Belongs to the peptidase S33 family.</text>
</comment>
<keyword evidence="4" id="KW-1185">Reference proteome</keyword>
<organism evidence="3 4">
    <name type="scientific">Pterulicium gracile</name>
    <dbReference type="NCBI Taxonomy" id="1884261"/>
    <lineage>
        <taxon>Eukaryota</taxon>
        <taxon>Fungi</taxon>
        <taxon>Dikarya</taxon>
        <taxon>Basidiomycota</taxon>
        <taxon>Agaricomycotina</taxon>
        <taxon>Agaricomycetes</taxon>
        <taxon>Agaricomycetidae</taxon>
        <taxon>Agaricales</taxon>
        <taxon>Pleurotineae</taxon>
        <taxon>Pterulaceae</taxon>
        <taxon>Pterulicium</taxon>
    </lineage>
</organism>
<sequence>MLSVGYDEYVTQGGDWGYLVTRIIAQTYGPKHSKAWHTNHSRGAPPSLTSSPLLYLANLFTPLTEAEEKGAERTKETDEYDMGYFAEQTTRPQTLGYSLSHSPAGLLAWIYEKLIHWTNEYPWDDDEDKSKPPTALRTTADFAFSSITRLGHHRSMLTWISIYWFSKAGPAASLRIYYETIKHDEHGVRSSDAPTIPFGASFFPKEIIRHPITWIRNVHNLVFTSEYERGGHFASYERPDAIASDLRSMFGKEGPTHGVVKGLNGL</sequence>
<gene>
    <name evidence="3" type="ORF">BDV98DRAFT_565608</name>
</gene>
<dbReference type="OrthoDB" id="7130006at2759"/>
<dbReference type="AlphaFoldDB" id="A0A5C3QLA3"/>
<name>A0A5C3QLA3_9AGAR</name>
<protein>
    <submittedName>
        <fullName evidence="3">Alpha/Beta hydrolase protein</fullName>
    </submittedName>
</protein>
<dbReference type="EMBL" id="ML178822">
    <property type="protein sequence ID" value="TFL02307.1"/>
    <property type="molecule type" value="Genomic_DNA"/>
</dbReference>
<dbReference type="InterPro" id="IPR029058">
    <property type="entry name" value="AB_hydrolase_fold"/>
</dbReference>
<dbReference type="PANTHER" id="PTHR21661:SF35">
    <property type="entry name" value="EPOXIDE HYDROLASE"/>
    <property type="match status" value="1"/>
</dbReference>
<dbReference type="SUPFAM" id="SSF53474">
    <property type="entry name" value="alpha/beta-Hydrolases"/>
    <property type="match status" value="1"/>
</dbReference>
<evidence type="ECO:0000313" key="4">
    <source>
        <dbReference type="Proteomes" id="UP000305067"/>
    </source>
</evidence>
<reference evidence="3 4" key="1">
    <citation type="journal article" date="2019" name="Nat. Ecol. Evol.">
        <title>Megaphylogeny resolves global patterns of mushroom evolution.</title>
        <authorList>
            <person name="Varga T."/>
            <person name="Krizsan K."/>
            <person name="Foldi C."/>
            <person name="Dima B."/>
            <person name="Sanchez-Garcia M."/>
            <person name="Sanchez-Ramirez S."/>
            <person name="Szollosi G.J."/>
            <person name="Szarkandi J.G."/>
            <person name="Papp V."/>
            <person name="Albert L."/>
            <person name="Andreopoulos W."/>
            <person name="Angelini C."/>
            <person name="Antonin V."/>
            <person name="Barry K.W."/>
            <person name="Bougher N.L."/>
            <person name="Buchanan P."/>
            <person name="Buyck B."/>
            <person name="Bense V."/>
            <person name="Catcheside P."/>
            <person name="Chovatia M."/>
            <person name="Cooper J."/>
            <person name="Damon W."/>
            <person name="Desjardin D."/>
            <person name="Finy P."/>
            <person name="Geml J."/>
            <person name="Haridas S."/>
            <person name="Hughes K."/>
            <person name="Justo A."/>
            <person name="Karasinski D."/>
            <person name="Kautmanova I."/>
            <person name="Kiss B."/>
            <person name="Kocsube S."/>
            <person name="Kotiranta H."/>
            <person name="LaButti K.M."/>
            <person name="Lechner B.E."/>
            <person name="Liimatainen K."/>
            <person name="Lipzen A."/>
            <person name="Lukacs Z."/>
            <person name="Mihaltcheva S."/>
            <person name="Morgado L.N."/>
            <person name="Niskanen T."/>
            <person name="Noordeloos M.E."/>
            <person name="Ohm R.A."/>
            <person name="Ortiz-Santana B."/>
            <person name="Ovrebo C."/>
            <person name="Racz N."/>
            <person name="Riley R."/>
            <person name="Savchenko A."/>
            <person name="Shiryaev A."/>
            <person name="Soop K."/>
            <person name="Spirin V."/>
            <person name="Szebenyi C."/>
            <person name="Tomsovsky M."/>
            <person name="Tulloss R.E."/>
            <person name="Uehling J."/>
            <person name="Grigoriev I.V."/>
            <person name="Vagvolgyi C."/>
            <person name="Papp T."/>
            <person name="Martin F.M."/>
            <person name="Miettinen O."/>
            <person name="Hibbett D.S."/>
            <person name="Nagy L.G."/>
        </authorList>
    </citation>
    <scope>NUCLEOTIDE SEQUENCE [LARGE SCALE GENOMIC DNA]</scope>
    <source>
        <strain evidence="3 4">CBS 309.79</strain>
    </source>
</reference>
<keyword evidence="2 3" id="KW-0378">Hydrolase</keyword>
<accession>A0A5C3QLA3</accession>
<evidence type="ECO:0000256" key="1">
    <source>
        <dbReference type="ARBA" id="ARBA00010088"/>
    </source>
</evidence>
<dbReference type="PANTHER" id="PTHR21661">
    <property type="entry name" value="EPOXIDE HYDROLASE 1-RELATED"/>
    <property type="match status" value="1"/>
</dbReference>
<evidence type="ECO:0000313" key="3">
    <source>
        <dbReference type="EMBL" id="TFL02307.1"/>
    </source>
</evidence>
<dbReference type="GO" id="GO:0004301">
    <property type="term" value="F:epoxide hydrolase activity"/>
    <property type="evidence" value="ECO:0007669"/>
    <property type="project" value="TreeGrafter"/>
</dbReference>
<proteinExistence type="inferred from homology"/>